<dbReference type="Proteomes" id="UP000594014">
    <property type="component" value="Chromosome"/>
</dbReference>
<dbReference type="EMBL" id="CP042469">
    <property type="protein sequence ID" value="QOX64444.1"/>
    <property type="molecule type" value="Genomic_DNA"/>
</dbReference>
<keyword evidence="2" id="KW-1185">Reference proteome</keyword>
<name>A0ACD1ADH2_9FIRM</name>
<protein>
    <submittedName>
        <fullName evidence="1">Uncharacterized protein</fullName>
    </submittedName>
</protein>
<reference evidence="1" key="1">
    <citation type="submission" date="2019-08" db="EMBL/GenBank/DDBJ databases">
        <title>Genome sequence of Clostridiales bacterium MT110.</title>
        <authorList>
            <person name="Cao J."/>
        </authorList>
    </citation>
    <scope>NUCLEOTIDE SEQUENCE</scope>
    <source>
        <strain evidence="1">MT110</strain>
    </source>
</reference>
<sequence>MKYAFIMNSRSLTPETFSLSYEEQGNVYYFAAVHGMKMTRELALKLVQQEFKIIDLCGNYNAEKAADVRNAAEGLLEVSYAKYSQEDQARFEALTVSDKYGIIVLGFESAQEKDPSESLMRLELQSEEYNTYIAIAATEELAAQAAQDMAAEGIHFIELCGYFDEEKAGEIADAVEHKIPIGYCG</sequence>
<evidence type="ECO:0000313" key="1">
    <source>
        <dbReference type="EMBL" id="QOX64444.1"/>
    </source>
</evidence>
<accession>A0ACD1ADH2</accession>
<gene>
    <name evidence="1" type="ORF">FRZ06_14395</name>
</gene>
<organism evidence="1 2">
    <name type="scientific">Anoxybacterium hadale</name>
    <dbReference type="NCBI Taxonomy" id="3408580"/>
    <lineage>
        <taxon>Bacteria</taxon>
        <taxon>Bacillati</taxon>
        <taxon>Bacillota</taxon>
        <taxon>Clostridia</taxon>
        <taxon>Peptostreptococcales</taxon>
        <taxon>Anaerovoracaceae</taxon>
        <taxon>Anoxybacterium</taxon>
    </lineage>
</organism>
<proteinExistence type="predicted"/>
<evidence type="ECO:0000313" key="2">
    <source>
        <dbReference type="Proteomes" id="UP000594014"/>
    </source>
</evidence>